<dbReference type="SMART" id="SM00314">
    <property type="entry name" value="RA"/>
    <property type="match status" value="2"/>
</dbReference>
<dbReference type="Pfam" id="PF00595">
    <property type="entry name" value="PDZ"/>
    <property type="match status" value="1"/>
</dbReference>
<dbReference type="CDD" id="cd22711">
    <property type="entry name" value="FHA_AFDN"/>
    <property type="match status" value="1"/>
</dbReference>
<evidence type="ECO:0008006" key="8">
    <source>
        <dbReference type="Google" id="ProtNLM"/>
    </source>
</evidence>
<dbReference type="GO" id="GO:0007165">
    <property type="term" value="P:signal transduction"/>
    <property type="evidence" value="ECO:0007669"/>
    <property type="project" value="InterPro"/>
</dbReference>
<dbReference type="InterPro" id="IPR036034">
    <property type="entry name" value="PDZ_sf"/>
</dbReference>
<organism evidence="6 7">
    <name type="scientific">Parthenolecanium corni</name>
    <dbReference type="NCBI Taxonomy" id="536013"/>
    <lineage>
        <taxon>Eukaryota</taxon>
        <taxon>Metazoa</taxon>
        <taxon>Ecdysozoa</taxon>
        <taxon>Arthropoda</taxon>
        <taxon>Hexapoda</taxon>
        <taxon>Insecta</taxon>
        <taxon>Pterygota</taxon>
        <taxon>Neoptera</taxon>
        <taxon>Paraneoptera</taxon>
        <taxon>Hemiptera</taxon>
        <taxon>Sternorrhyncha</taxon>
        <taxon>Coccoidea</taxon>
        <taxon>Coccidae</taxon>
        <taxon>Parthenolecanium</taxon>
    </lineage>
</organism>
<feature type="region of interest" description="Disordered" evidence="2">
    <location>
        <begin position="1756"/>
        <end position="1778"/>
    </location>
</feature>
<feature type="domain" description="Ras-associating" evidence="4">
    <location>
        <begin position="237"/>
        <end position="349"/>
    </location>
</feature>
<dbReference type="Gene3D" id="2.60.200.20">
    <property type="match status" value="1"/>
</dbReference>
<evidence type="ECO:0000256" key="2">
    <source>
        <dbReference type="SAM" id="MobiDB-lite"/>
    </source>
</evidence>
<dbReference type="GO" id="GO:0005912">
    <property type="term" value="C:adherens junction"/>
    <property type="evidence" value="ECO:0007669"/>
    <property type="project" value="TreeGrafter"/>
</dbReference>
<dbReference type="FunFam" id="3.10.20.90:FF:000025">
    <property type="entry name" value="Afadin, adherens junction formation factor"/>
    <property type="match status" value="1"/>
</dbReference>
<proteinExistence type="predicted"/>
<feature type="compositionally biased region" description="Basic residues" evidence="2">
    <location>
        <begin position="154"/>
        <end position="166"/>
    </location>
</feature>
<dbReference type="CDD" id="cd01782">
    <property type="entry name" value="RA1_Afadin"/>
    <property type="match status" value="1"/>
</dbReference>
<dbReference type="InterPro" id="IPR037977">
    <property type="entry name" value="CBD_Afadin"/>
</dbReference>
<feature type="compositionally biased region" description="Basic and acidic residues" evidence="2">
    <location>
        <begin position="514"/>
        <end position="524"/>
    </location>
</feature>
<evidence type="ECO:0000313" key="7">
    <source>
        <dbReference type="Proteomes" id="UP001367676"/>
    </source>
</evidence>
<dbReference type="GO" id="GO:0007155">
    <property type="term" value="P:cell adhesion"/>
    <property type="evidence" value="ECO:0007669"/>
    <property type="project" value="UniProtKB-KW"/>
</dbReference>
<dbReference type="GO" id="GO:0050839">
    <property type="term" value="F:cell adhesion molecule binding"/>
    <property type="evidence" value="ECO:0007669"/>
    <property type="project" value="TreeGrafter"/>
</dbReference>
<dbReference type="InterPro" id="IPR000253">
    <property type="entry name" value="FHA_dom"/>
</dbReference>
<dbReference type="InterPro" id="IPR008984">
    <property type="entry name" value="SMAD_FHA_dom_sf"/>
</dbReference>
<dbReference type="CDD" id="cd01781">
    <property type="entry name" value="RA2_Afadin"/>
    <property type="match status" value="1"/>
</dbReference>
<feature type="compositionally biased region" description="Low complexity" evidence="2">
    <location>
        <begin position="1136"/>
        <end position="1148"/>
    </location>
</feature>
<feature type="compositionally biased region" description="Polar residues" evidence="2">
    <location>
        <begin position="1171"/>
        <end position="1182"/>
    </location>
</feature>
<feature type="domain" description="PDZ" evidence="3">
    <location>
        <begin position="981"/>
        <end position="1066"/>
    </location>
</feature>
<gene>
    <name evidence="6" type="ORF">V9T40_013074</name>
</gene>
<keyword evidence="7" id="KW-1185">Reference proteome</keyword>
<dbReference type="InterPro" id="IPR001478">
    <property type="entry name" value="PDZ"/>
</dbReference>
<feature type="region of interest" description="Disordered" evidence="2">
    <location>
        <begin position="1424"/>
        <end position="1489"/>
    </location>
</feature>
<dbReference type="SMART" id="SM00228">
    <property type="entry name" value="PDZ"/>
    <property type="match status" value="1"/>
</dbReference>
<dbReference type="PANTHER" id="PTHR10398:SF2">
    <property type="entry name" value="AFADIN"/>
    <property type="match status" value="1"/>
</dbReference>
<feature type="region of interest" description="Disordered" evidence="2">
    <location>
        <begin position="349"/>
        <end position="370"/>
    </location>
</feature>
<dbReference type="CDD" id="cd06789">
    <property type="entry name" value="PDZ_AFDN-like"/>
    <property type="match status" value="1"/>
</dbReference>
<evidence type="ECO:0000259" key="3">
    <source>
        <dbReference type="PROSITE" id="PS50106"/>
    </source>
</evidence>
<feature type="region of interest" description="Disordered" evidence="2">
    <location>
        <begin position="1252"/>
        <end position="1318"/>
    </location>
</feature>
<dbReference type="Proteomes" id="UP001367676">
    <property type="component" value="Unassembled WGS sequence"/>
</dbReference>
<dbReference type="PROSITE" id="PS51126">
    <property type="entry name" value="DILUTE"/>
    <property type="match status" value="1"/>
</dbReference>
<reference evidence="6 7" key="1">
    <citation type="submission" date="2024-03" db="EMBL/GenBank/DDBJ databases">
        <title>Adaptation during the transition from Ophiocordyceps entomopathogen to insect associate is accompanied by gene loss and intensified selection.</title>
        <authorList>
            <person name="Ward C.M."/>
            <person name="Onetto C.A."/>
            <person name="Borneman A.R."/>
        </authorList>
    </citation>
    <scope>NUCLEOTIDE SEQUENCE [LARGE SCALE GENOMIC DNA]</scope>
    <source>
        <strain evidence="6">AWRI1</strain>
        <tissue evidence="6">Single Adult Female</tissue>
    </source>
</reference>
<dbReference type="PROSITE" id="PS50200">
    <property type="entry name" value="RA"/>
    <property type="match status" value="2"/>
</dbReference>
<dbReference type="Gene3D" id="3.10.20.90">
    <property type="entry name" value="Phosphatidylinositol 3-kinase Catalytic Subunit, Chain A, domain 1"/>
    <property type="match status" value="2"/>
</dbReference>
<feature type="region of interest" description="Disordered" evidence="2">
    <location>
        <begin position="1811"/>
        <end position="1879"/>
    </location>
</feature>
<dbReference type="Pfam" id="PF01843">
    <property type="entry name" value="DIL"/>
    <property type="match status" value="1"/>
</dbReference>
<protein>
    <recommendedName>
        <fullName evidence="8">Afadin</fullName>
    </recommendedName>
</protein>
<feature type="domain" description="Ras-associating" evidence="4">
    <location>
        <begin position="44"/>
        <end position="138"/>
    </location>
</feature>
<feature type="compositionally biased region" description="Gly residues" evidence="2">
    <location>
        <begin position="1840"/>
        <end position="1851"/>
    </location>
</feature>
<feature type="region of interest" description="Disordered" evidence="2">
    <location>
        <begin position="1110"/>
        <end position="1184"/>
    </location>
</feature>
<feature type="region of interest" description="Disordered" evidence="2">
    <location>
        <begin position="1376"/>
        <end position="1395"/>
    </location>
</feature>
<sequence length="1904" mass="209156">MNPEMTMVMRRNEEREALKSVIHQWNANRLDLFELSEPNENLEFHGVMRFYFQDSGQKVATKCIRVASDATAQDVVETLIEKFRPDMRMLSLPEYALFEIHENGEERKLAMDEKPLLVQLNWHKDDREGRFLLRRLDDKTNMPSSTFQQDGSSFRRKLSKREKKQLKKQEKLNRLKSAGAIDENDAPKVAEKLYSELPETSFTRSISNPEAVMRRRRQRELERKLQLFRSKDGGPDTGGTLKIYGESLCRDVPYKTLLLSIRDNAQQVVKEMLVKYGLEKEDPHNYCLIQVNGYNEYSKENNHQNNLNNNNMPNCQEYILDDDECPLAILMSHAHSQGSIMFHVRRRPADYHPRKRKKKPQQKWNQHQANSNELLEYRYEDGSDRLPLFLELNPDGSEMSGGAAKRHRLYPNVTEVGCERKTPESQSQYLQLFGPNILPRHCVIANTEGIVTVTPCSRDSETYVNGQRIYETTILRNGSIVKFGRIHCFRFLDPHFEELIRQRQDSLRNIHEFSAYDRQSKDDSSSQIPTSQTGKEDSRSQRSIGSNSNDGNRISNPTYHRQGTDAILPAVLEIKEETEETLLNEIITTLDPNTPSFKLAPAYCLYLMARYRASTHYRPELTPTERAHRLTLMLARVASIIQKVIQERHCDVRSLALWLANSSELLFFLQFDRHLFAFSKDARRMLAESVQISFRHLVGCVQSELSSVMPLFFVDKDDTSQESEETPSVLAVLSSAMSLLRRYRVNVALTVQLFSHLFHFINVWAFNRLIAPNTNYCSRLWGLRLKSRLAHIEAWAERQGLEISTDTHLAKIKQAAHLLQAPKYTADDLASLSSLCFLLNSLQLRALLLKYHPASDEPSLPREHIENVVKVAESLADELARSDGREVKLEEDPEFALEFVLPIDSYSCEVVRGIPPGLVEFVAPLQSMGLCRLSTQLTSNGLWTVYMELPNAKGAMMRSPSAMSNRSVGYLPGPQEPEIQTIKLHKSNNGMGLSIVAAKGAGQNNLGIYIKSVVKGGAADLDGRLVAGDQLLKVDDQSLVGITQEKAAEYLVRTGPVVTLEVAKQGAIYHGLATLLSQPSPVMTREKLAFEICERNQTFLFASISENDGLQPSQLPPEGGVGIRPPILSRADDNWNRVPPVSSSRSSNAPACPTVELRSRKNVSQRPAPRSPSTWPLESGRSNDAAVKSVSSGSVTKRIVSDVVTSCCLSAVPESDLGSSTCDEEITAAAGPAAAVRLTVVATREKGVMTDDAFSPDWSTRPARQSAESRPPLPRNSCPLSPPSDGLCECEKRALSRNDDDDDGGGENATGRLLYRNGNSETPLPAASLLQKALALNEQHRRHRVDAAIRRHRPTIVDAVSVLGGLPGGCAALGGAAHDSARRCGSDDARRGRRSDASVAECAKCGIIFDVRAGTFFSGPSFENLSSTSSMSETSSSSTSTSASTSTSPSNPSGTGDPRSSSTSSAAGCTPRDTTQPPRSADADKDDELTIEERESILKRLEQIVTGDLSSATEPLAGRSVKSSPSFTSSMLHLDLNSLRSGSGSESDDGYPLVEGRCRSLSGASVGAECRLGRVAELTRLFSGLGEAGIIKARSRTTSTPNIGGGGGGGGGGGDDDDDSMNVISRIHQRSVSVEGLVGDVSPAAEVPVVSTAPSRTIRRSPPQCRKRGHSFVRADTVLCKVSSVDELDRKRRRRQNRVHLYKYASVSDLRLLAQRRQSRQMGGGGIVHSIVPAKIVSFQDVDVKKLDGRSERAPRAGTLTVDGSTQPTFCASSPPRNDEALSVDYDRITSAMRNYLANRELLRERMKSNIVDRSDGGSGEMGARNGGSHRAGCDAVSSGDGGGPSGGGTNATGPRKVAAAAAAAANASDGTPTATDRRRLADNIDVGSMRVAAVLCGGPNQSS</sequence>
<evidence type="ECO:0000313" key="6">
    <source>
        <dbReference type="EMBL" id="KAK7595249.1"/>
    </source>
</evidence>
<dbReference type="FunFam" id="3.10.20.90:FF:000033">
    <property type="entry name" value="afadin isoform X1"/>
    <property type="match status" value="1"/>
</dbReference>
<comment type="caution">
    <text evidence="6">The sequence shown here is derived from an EMBL/GenBank/DDBJ whole genome shotgun (WGS) entry which is preliminary data.</text>
</comment>
<feature type="compositionally biased region" description="Low complexity" evidence="2">
    <location>
        <begin position="1426"/>
        <end position="1455"/>
    </location>
</feature>
<dbReference type="GO" id="GO:0032880">
    <property type="term" value="P:regulation of protein localization"/>
    <property type="evidence" value="ECO:0007669"/>
    <property type="project" value="TreeGrafter"/>
</dbReference>
<dbReference type="FunFam" id="2.30.42.10:FF:000032">
    <property type="entry name" value="Afadin isoform A"/>
    <property type="match status" value="1"/>
</dbReference>
<keyword evidence="1" id="KW-0130">Cell adhesion</keyword>
<dbReference type="InterPro" id="IPR000159">
    <property type="entry name" value="RA_dom"/>
</dbReference>
<dbReference type="SUPFAM" id="SSF50156">
    <property type="entry name" value="PDZ domain-like"/>
    <property type="match status" value="1"/>
</dbReference>
<evidence type="ECO:0000256" key="1">
    <source>
        <dbReference type="ARBA" id="ARBA00022889"/>
    </source>
</evidence>
<feature type="compositionally biased region" description="Gly residues" evidence="2">
    <location>
        <begin position="1603"/>
        <end position="1613"/>
    </location>
</feature>
<feature type="compositionally biased region" description="Basic and acidic residues" evidence="2">
    <location>
        <begin position="1379"/>
        <end position="1395"/>
    </location>
</feature>
<dbReference type="Gene3D" id="2.30.42.10">
    <property type="match status" value="1"/>
</dbReference>
<dbReference type="PROSITE" id="PS50106">
    <property type="entry name" value="PDZ"/>
    <property type="match status" value="1"/>
</dbReference>
<dbReference type="CDD" id="cd15471">
    <property type="entry name" value="Myo5p-like_CBD_afadin"/>
    <property type="match status" value="1"/>
</dbReference>
<dbReference type="InterPro" id="IPR029071">
    <property type="entry name" value="Ubiquitin-like_domsf"/>
</dbReference>
<evidence type="ECO:0000259" key="5">
    <source>
        <dbReference type="PROSITE" id="PS51126"/>
    </source>
</evidence>
<dbReference type="Pfam" id="PF00498">
    <property type="entry name" value="FHA"/>
    <property type="match status" value="1"/>
</dbReference>
<feature type="region of interest" description="Disordered" evidence="2">
    <location>
        <begin position="1596"/>
        <end position="1621"/>
    </location>
</feature>
<dbReference type="Pfam" id="PF00788">
    <property type="entry name" value="RA"/>
    <property type="match status" value="2"/>
</dbReference>
<feature type="region of interest" description="Disordered" evidence="2">
    <location>
        <begin position="514"/>
        <end position="560"/>
    </location>
</feature>
<dbReference type="InterPro" id="IPR028842">
    <property type="entry name" value="Afadin"/>
</dbReference>
<dbReference type="SMART" id="SM01132">
    <property type="entry name" value="DIL"/>
    <property type="match status" value="1"/>
</dbReference>
<feature type="region of interest" description="Disordered" evidence="2">
    <location>
        <begin position="142"/>
        <end position="168"/>
    </location>
</feature>
<feature type="compositionally biased region" description="Basic and acidic residues" evidence="2">
    <location>
        <begin position="1289"/>
        <end position="1298"/>
    </location>
</feature>
<feature type="compositionally biased region" description="Polar residues" evidence="2">
    <location>
        <begin position="1458"/>
        <end position="1478"/>
    </location>
</feature>
<feature type="compositionally biased region" description="Polar residues" evidence="2">
    <location>
        <begin position="142"/>
        <end position="152"/>
    </location>
</feature>
<dbReference type="PANTHER" id="PTHR10398">
    <property type="entry name" value="AFADIN"/>
    <property type="match status" value="1"/>
</dbReference>
<dbReference type="SUPFAM" id="SSF54236">
    <property type="entry name" value="Ubiquitin-like"/>
    <property type="match status" value="2"/>
</dbReference>
<name>A0AAN9TIF7_9HEMI</name>
<accession>A0AAN9TIF7</accession>
<dbReference type="InterPro" id="IPR002710">
    <property type="entry name" value="Dilute_dom"/>
</dbReference>
<feature type="compositionally biased region" description="Low complexity" evidence="2">
    <location>
        <begin position="1859"/>
        <end position="1868"/>
    </location>
</feature>
<feature type="domain" description="Dilute" evidence="5">
    <location>
        <begin position="635"/>
        <end position="874"/>
    </location>
</feature>
<evidence type="ECO:0000259" key="4">
    <source>
        <dbReference type="PROSITE" id="PS50200"/>
    </source>
</evidence>
<dbReference type="EMBL" id="JBBCAQ010000018">
    <property type="protein sequence ID" value="KAK7595249.1"/>
    <property type="molecule type" value="Genomic_DNA"/>
</dbReference>
<feature type="compositionally biased region" description="Polar residues" evidence="2">
    <location>
        <begin position="1762"/>
        <end position="1776"/>
    </location>
</feature>
<feature type="compositionally biased region" description="Polar residues" evidence="2">
    <location>
        <begin position="541"/>
        <end position="560"/>
    </location>
</feature>
<dbReference type="SUPFAM" id="SSF49879">
    <property type="entry name" value="SMAD/FHA domain"/>
    <property type="match status" value="1"/>
</dbReference>